<comment type="caution">
    <text evidence="9">The sequence shown here is derived from an EMBL/GenBank/DDBJ whole genome shotgun (WGS) entry which is preliminary data.</text>
</comment>
<keyword evidence="10" id="KW-1185">Reference proteome</keyword>
<feature type="transmembrane region" description="Helical" evidence="7">
    <location>
        <begin position="179"/>
        <end position="197"/>
    </location>
</feature>
<reference evidence="9 10" key="1">
    <citation type="submission" date="2018-07" db="EMBL/GenBank/DDBJ databases">
        <title>Genomic Encyclopedia of Type Strains, Phase III (KMG-III): the genomes of soil and plant-associated and newly described type strains.</title>
        <authorList>
            <person name="Whitman W."/>
        </authorList>
    </citation>
    <scope>NUCLEOTIDE SEQUENCE [LARGE SCALE GENOMIC DNA]</scope>
    <source>
        <strain evidence="9 10">CECT 7506</strain>
    </source>
</reference>
<keyword evidence="5 7" id="KW-1133">Transmembrane helix</keyword>
<proteinExistence type="inferred from homology"/>
<dbReference type="InterPro" id="IPR000515">
    <property type="entry name" value="MetI-like"/>
</dbReference>
<comment type="subcellular location">
    <subcellularLocation>
        <location evidence="1 7">Cell membrane</location>
        <topology evidence="1 7">Multi-pass membrane protein</topology>
    </subcellularLocation>
</comment>
<evidence type="ECO:0000256" key="5">
    <source>
        <dbReference type="ARBA" id="ARBA00022989"/>
    </source>
</evidence>
<evidence type="ECO:0000313" key="10">
    <source>
        <dbReference type="Proteomes" id="UP000252415"/>
    </source>
</evidence>
<keyword evidence="3" id="KW-1003">Cell membrane</keyword>
<dbReference type="RefSeq" id="WP_181873425.1">
    <property type="nucleotide sequence ID" value="NZ_QPJD01000005.1"/>
</dbReference>
<evidence type="ECO:0000256" key="7">
    <source>
        <dbReference type="RuleBase" id="RU363032"/>
    </source>
</evidence>
<dbReference type="SUPFAM" id="SSF161098">
    <property type="entry name" value="MetI-like"/>
    <property type="match status" value="1"/>
</dbReference>
<comment type="similarity">
    <text evidence="7">Belongs to the binding-protein-dependent transport system permease family.</text>
</comment>
<dbReference type="GO" id="GO:0005886">
    <property type="term" value="C:plasma membrane"/>
    <property type="evidence" value="ECO:0007669"/>
    <property type="project" value="UniProtKB-SubCell"/>
</dbReference>
<feature type="transmembrane region" description="Helical" evidence="7">
    <location>
        <begin position="256"/>
        <end position="281"/>
    </location>
</feature>
<dbReference type="Gene3D" id="1.10.3720.10">
    <property type="entry name" value="MetI-like"/>
    <property type="match status" value="1"/>
</dbReference>
<dbReference type="EMBL" id="QPJD01000005">
    <property type="protein sequence ID" value="RCW48936.1"/>
    <property type="molecule type" value="Genomic_DNA"/>
</dbReference>
<dbReference type="InterPro" id="IPR050809">
    <property type="entry name" value="UgpAE/MalFG_permease"/>
</dbReference>
<keyword evidence="6 7" id="KW-0472">Membrane</keyword>
<dbReference type="PROSITE" id="PS50928">
    <property type="entry name" value="ABC_TM1"/>
    <property type="match status" value="1"/>
</dbReference>
<organism evidence="9 10">
    <name type="scientific">Paenibacillus prosopidis</name>
    <dbReference type="NCBI Taxonomy" id="630520"/>
    <lineage>
        <taxon>Bacteria</taxon>
        <taxon>Bacillati</taxon>
        <taxon>Bacillota</taxon>
        <taxon>Bacilli</taxon>
        <taxon>Bacillales</taxon>
        <taxon>Paenibacillaceae</taxon>
        <taxon>Paenibacillus</taxon>
    </lineage>
</organism>
<evidence type="ECO:0000313" key="9">
    <source>
        <dbReference type="EMBL" id="RCW48936.1"/>
    </source>
</evidence>
<dbReference type="GO" id="GO:0055085">
    <property type="term" value="P:transmembrane transport"/>
    <property type="evidence" value="ECO:0007669"/>
    <property type="project" value="InterPro"/>
</dbReference>
<sequence>MGKKLGLSMRGRHIFEGYSFISIWIIGFLLFMVIPLGKSLYFSLNNLESSKEGLKASYAGLTHYRAAFTTDVDFVPLLQSTVTTMLSQVPLILIFAMFSALLLNRHFPGRTLFRGIFFLPVIIASGAILRELLEQGAAQLPIFYQYDLFSKLNAFIPEDILEPLLEYADSLTLVMWDSGVQILIFIAGLQTISPALYEAARCDGATKWESFWKITFPMIMPMLFVNTLYSVVNSFTKTDNQIMNHIMNNVFKSNNYAYGSAMGWIYFIVISVVLAIVFFIFRKSLSATEGRG</sequence>
<dbReference type="PANTHER" id="PTHR43227:SF3">
    <property type="entry name" value="BINDING-PROTEIN-DEPENDENT TRANSPORT SYSTEMS INNER MEMBRANE COMPONENT"/>
    <property type="match status" value="1"/>
</dbReference>
<feature type="domain" description="ABC transmembrane type-1" evidence="8">
    <location>
        <begin position="78"/>
        <end position="285"/>
    </location>
</feature>
<evidence type="ECO:0000256" key="6">
    <source>
        <dbReference type="ARBA" id="ARBA00023136"/>
    </source>
</evidence>
<keyword evidence="2 7" id="KW-0813">Transport</keyword>
<dbReference type="InterPro" id="IPR035906">
    <property type="entry name" value="MetI-like_sf"/>
</dbReference>
<protein>
    <submittedName>
        <fullName evidence="9">Carbohydrate ABC transporter membrane protein 1 (CUT1 family)</fullName>
    </submittedName>
</protein>
<evidence type="ECO:0000259" key="8">
    <source>
        <dbReference type="PROSITE" id="PS50928"/>
    </source>
</evidence>
<dbReference type="Proteomes" id="UP000252415">
    <property type="component" value="Unassembled WGS sequence"/>
</dbReference>
<name>A0A368W2A8_9BACL</name>
<dbReference type="Pfam" id="PF00528">
    <property type="entry name" value="BPD_transp_1"/>
    <property type="match status" value="1"/>
</dbReference>
<evidence type="ECO:0000256" key="3">
    <source>
        <dbReference type="ARBA" id="ARBA00022475"/>
    </source>
</evidence>
<dbReference type="CDD" id="cd06261">
    <property type="entry name" value="TM_PBP2"/>
    <property type="match status" value="1"/>
</dbReference>
<dbReference type="PANTHER" id="PTHR43227">
    <property type="entry name" value="BLL4140 PROTEIN"/>
    <property type="match status" value="1"/>
</dbReference>
<evidence type="ECO:0000256" key="1">
    <source>
        <dbReference type="ARBA" id="ARBA00004651"/>
    </source>
</evidence>
<gene>
    <name evidence="9" type="ORF">DFP97_105121</name>
</gene>
<feature type="transmembrane region" description="Helical" evidence="7">
    <location>
        <begin position="218"/>
        <end position="236"/>
    </location>
</feature>
<feature type="transmembrane region" description="Helical" evidence="7">
    <location>
        <begin position="111"/>
        <end position="129"/>
    </location>
</feature>
<feature type="transmembrane region" description="Helical" evidence="7">
    <location>
        <begin position="85"/>
        <end position="104"/>
    </location>
</feature>
<feature type="transmembrane region" description="Helical" evidence="7">
    <location>
        <begin position="21"/>
        <end position="44"/>
    </location>
</feature>
<keyword evidence="4 7" id="KW-0812">Transmembrane</keyword>
<dbReference type="AlphaFoldDB" id="A0A368W2A8"/>
<accession>A0A368W2A8</accession>
<evidence type="ECO:0000256" key="4">
    <source>
        <dbReference type="ARBA" id="ARBA00022692"/>
    </source>
</evidence>
<evidence type="ECO:0000256" key="2">
    <source>
        <dbReference type="ARBA" id="ARBA00022448"/>
    </source>
</evidence>